<sequence length="69" mass="7551">MALNKPSFVPANRRGSPSRIEGLGSSIEGVWGRVPQWVWAMPKVCLLPCRAGLGKANKGLAEPYMILMR</sequence>
<gene>
    <name evidence="1" type="ORF">COF40_18350</name>
</gene>
<dbReference type="AlphaFoldDB" id="A0A2C4QUC5"/>
<accession>A0A2C4QUC5</accession>
<name>A0A2C4QUC5_9BACI</name>
<comment type="caution">
    <text evidence="1">The sequence shown here is derived from an EMBL/GenBank/DDBJ whole genome shotgun (WGS) entry which is preliminary data.</text>
</comment>
<protein>
    <submittedName>
        <fullName evidence="1">Uncharacterized protein</fullName>
    </submittedName>
</protein>
<dbReference type="EMBL" id="NUSQ01000075">
    <property type="protein sequence ID" value="PHD68141.1"/>
    <property type="molecule type" value="Genomic_DNA"/>
</dbReference>
<reference evidence="1 2" key="1">
    <citation type="submission" date="2017-09" db="EMBL/GenBank/DDBJ databases">
        <title>Large-scale bioinformatics analysis of Bacillus genomes uncovers conserved roles of natural products in bacterial physiology.</title>
        <authorList>
            <consortium name="Agbiome Team Llc"/>
            <person name="Bleich R.M."/>
            <person name="Grubbs K.J."/>
            <person name="Santa Maria K.C."/>
            <person name="Allen S.E."/>
            <person name="Farag S."/>
            <person name="Shank E.A."/>
            <person name="Bowers A."/>
        </authorList>
    </citation>
    <scope>NUCLEOTIDE SEQUENCE [LARGE SCALE GENOMIC DNA]</scope>
    <source>
        <strain evidence="1 2">AFS044250</strain>
    </source>
</reference>
<evidence type="ECO:0000313" key="1">
    <source>
        <dbReference type="EMBL" id="PHD68141.1"/>
    </source>
</evidence>
<proteinExistence type="predicted"/>
<evidence type="ECO:0000313" key="2">
    <source>
        <dbReference type="Proteomes" id="UP000225997"/>
    </source>
</evidence>
<organism evidence="1 2">
    <name type="scientific">Bacillus toyonensis</name>
    <dbReference type="NCBI Taxonomy" id="155322"/>
    <lineage>
        <taxon>Bacteria</taxon>
        <taxon>Bacillati</taxon>
        <taxon>Bacillota</taxon>
        <taxon>Bacilli</taxon>
        <taxon>Bacillales</taxon>
        <taxon>Bacillaceae</taxon>
        <taxon>Bacillus</taxon>
        <taxon>Bacillus cereus group</taxon>
    </lineage>
</organism>
<dbReference type="Proteomes" id="UP000225997">
    <property type="component" value="Unassembled WGS sequence"/>
</dbReference>